<organism evidence="1 2">
    <name type="scientific">Bythopirellula goksoeyrii</name>
    <dbReference type="NCBI Taxonomy" id="1400387"/>
    <lineage>
        <taxon>Bacteria</taxon>
        <taxon>Pseudomonadati</taxon>
        <taxon>Planctomycetota</taxon>
        <taxon>Planctomycetia</taxon>
        <taxon>Pirellulales</taxon>
        <taxon>Lacipirellulaceae</taxon>
        <taxon>Bythopirellula</taxon>
    </lineage>
</organism>
<reference evidence="1 2" key="1">
    <citation type="submission" date="2019-08" db="EMBL/GenBank/DDBJ databases">
        <title>Deep-cultivation of Planctomycetes and their phenomic and genomic characterization uncovers novel biology.</title>
        <authorList>
            <person name="Wiegand S."/>
            <person name="Jogler M."/>
            <person name="Boedeker C."/>
            <person name="Pinto D."/>
            <person name="Vollmers J."/>
            <person name="Rivas-Marin E."/>
            <person name="Kohn T."/>
            <person name="Peeters S.H."/>
            <person name="Heuer A."/>
            <person name="Rast P."/>
            <person name="Oberbeckmann S."/>
            <person name="Bunk B."/>
            <person name="Jeske O."/>
            <person name="Meyerdierks A."/>
            <person name="Storesund J.E."/>
            <person name="Kallscheuer N."/>
            <person name="Luecker S."/>
            <person name="Lage O.M."/>
            <person name="Pohl T."/>
            <person name="Merkel B.J."/>
            <person name="Hornburger P."/>
            <person name="Mueller R.-W."/>
            <person name="Bruemmer F."/>
            <person name="Labrenz M."/>
            <person name="Spormann A.M."/>
            <person name="Op den Camp H."/>
            <person name="Overmann J."/>
            <person name="Amann R."/>
            <person name="Jetten M.S.M."/>
            <person name="Mascher T."/>
            <person name="Medema M.H."/>
            <person name="Devos D.P."/>
            <person name="Kaster A.-K."/>
            <person name="Ovreas L."/>
            <person name="Rohde M."/>
            <person name="Galperin M.Y."/>
            <person name="Jogler C."/>
        </authorList>
    </citation>
    <scope>NUCLEOTIDE SEQUENCE [LARGE SCALE GENOMIC DNA]</scope>
    <source>
        <strain evidence="1 2">Pr1d</strain>
    </source>
</reference>
<keyword evidence="2" id="KW-1185">Reference proteome</keyword>
<gene>
    <name evidence="1" type="ORF">Pr1d_49190</name>
</gene>
<protein>
    <submittedName>
        <fullName evidence="1">Uncharacterized protein</fullName>
    </submittedName>
</protein>
<proteinExistence type="predicted"/>
<sequence length="47" mass="5634">MRKTKYKTRRQFVVFQRFGKDFEIVLQTKPSFEIQKANNLGPVETDL</sequence>
<accession>A0A5B9QUI2</accession>
<evidence type="ECO:0000313" key="2">
    <source>
        <dbReference type="Proteomes" id="UP000323917"/>
    </source>
</evidence>
<dbReference type="EMBL" id="CP042913">
    <property type="protein sequence ID" value="QEG37573.1"/>
    <property type="molecule type" value="Genomic_DNA"/>
</dbReference>
<dbReference type="AlphaFoldDB" id="A0A5B9QUI2"/>
<dbReference type="Proteomes" id="UP000323917">
    <property type="component" value="Chromosome"/>
</dbReference>
<evidence type="ECO:0000313" key="1">
    <source>
        <dbReference type="EMBL" id="QEG37573.1"/>
    </source>
</evidence>
<dbReference type="KEGG" id="bgok:Pr1d_49190"/>
<name>A0A5B9QUI2_9BACT</name>